<evidence type="ECO:0000259" key="8">
    <source>
        <dbReference type="PROSITE" id="PS50156"/>
    </source>
</evidence>
<dbReference type="KEGG" id="rfo:REIFOR_02412"/>
<evidence type="ECO:0000256" key="6">
    <source>
        <dbReference type="ARBA" id="ARBA00023136"/>
    </source>
</evidence>
<dbReference type="PANTHER" id="PTHR33406:SF6">
    <property type="entry name" value="MEMBRANE PROTEIN YDGH-RELATED"/>
    <property type="match status" value="1"/>
</dbReference>
<sequence length="871" mass="96714">MLLKGQQFYERQIAEKSHWLLFWVVCVLLILGYQTRHFALDASAESLLLENDSSLEYFREVSERYGSQEFLVLTFTPNGPLFGAESLGALTALRNELRELPRVASVVTVMDVPLLANPPVPMAQLVANIKTLETPEVDVALAKTELANSPLYVNLLLNLDANTTALQINFPIDQAKADLLSVRTELRQQVANLPKNGAAKQLALIDQLIFQHNRNVADFLHQDIETIRGIIATYRGQGELHLGGVPMIADDIVRFVKNDLILFGSGVFLLIVLTLAVIFRQLRWVVLPLVCASAVVLAMLGLLGWWRWPVTVISSNFISLLLILTLSMNIHMIVRYRELLRRNPAWDQRQLVVTTVRLIAIPCVYMALTTAVAFLSLISSGIRPVINFGWMMTVGILVAFVMTFVLFPALLMLIGKHRQSGEVEGGGPVPLMLANFTLRNGRLIILLGVAIAGFTLIGISRLIVENSFIDYFDEETEIYQGMTVIDQRLGGTTPLEVIVAFGDQTIPPAVSVASPEMAPNSADTDLPAETVDDFSDDFSDEFVDEDFLTMDGDGIGSFEDDFVGIDDPDKYWYTTDKVERIKKLHRYLDELPQTGKVLSLATMMEIAEEFNDGVPLTNIQLALLYTVVPQEFRAIVVDPYVSVADNQARLSVRILDSREGLQRDMLLKQIERDAVELLGFAPGEVRLTGMMVLYNNMLQSLFQSQILTLGGVFFGIMLMFLILFRSLKLALIAMVPNLLAAMLVLGMMGWLGIPLDIMTITIASITIGIAVDNTIHYIVRFKAEFAHDGNYVEALKRSHNSIGKAIFYTSVTIIMGFSILALSNFKPTIYFGLLTAFAMGVALLGALTLLPKLIVIFKPFSVVKLTRPNIC</sequence>
<feature type="transmembrane region" description="Helical" evidence="7">
    <location>
        <begin position="286"/>
        <end position="306"/>
    </location>
</feature>
<feature type="transmembrane region" description="Helical" evidence="7">
    <location>
        <begin position="757"/>
        <end position="779"/>
    </location>
</feature>
<evidence type="ECO:0000256" key="1">
    <source>
        <dbReference type="ARBA" id="ARBA00004651"/>
    </source>
</evidence>
<dbReference type="GO" id="GO:0022857">
    <property type="term" value="F:transmembrane transporter activity"/>
    <property type="evidence" value="ECO:0007669"/>
    <property type="project" value="InterPro"/>
</dbReference>
<feature type="transmembrane region" description="Helical" evidence="7">
    <location>
        <begin position="312"/>
        <end position="334"/>
    </location>
</feature>
<dbReference type="InterPro" id="IPR050545">
    <property type="entry name" value="Mycobact_MmpL"/>
</dbReference>
<dbReference type="InterPro" id="IPR004869">
    <property type="entry name" value="MMPL_dom"/>
</dbReference>
<evidence type="ECO:0000256" key="3">
    <source>
        <dbReference type="ARBA" id="ARBA00022475"/>
    </source>
</evidence>
<feature type="transmembrane region" description="Helical" evidence="7">
    <location>
        <begin position="731"/>
        <end position="751"/>
    </location>
</feature>
<feature type="domain" description="SSD" evidence="8">
    <location>
        <begin position="729"/>
        <end position="856"/>
    </location>
</feature>
<dbReference type="PANTHER" id="PTHR33406">
    <property type="entry name" value="MEMBRANE PROTEIN MJ1562-RELATED"/>
    <property type="match status" value="1"/>
</dbReference>
<gene>
    <name evidence="9" type="ORF">REIFOR_02412</name>
</gene>
<evidence type="ECO:0000313" key="9">
    <source>
        <dbReference type="EMBL" id="ATX77537.1"/>
    </source>
</evidence>
<evidence type="ECO:0000256" key="4">
    <source>
        <dbReference type="ARBA" id="ARBA00022692"/>
    </source>
</evidence>
<feature type="transmembrane region" description="Helical" evidence="7">
    <location>
        <begin position="829"/>
        <end position="850"/>
    </location>
</feature>
<feature type="transmembrane region" description="Helical" evidence="7">
    <location>
        <begin position="443"/>
        <end position="464"/>
    </location>
</feature>
<keyword evidence="6 7" id="KW-0472">Membrane</keyword>
<feature type="transmembrane region" description="Helical" evidence="7">
    <location>
        <begin position="390"/>
        <end position="414"/>
    </location>
</feature>
<dbReference type="Gene3D" id="1.20.1640.10">
    <property type="entry name" value="Multidrug efflux transporter AcrB transmembrane domain"/>
    <property type="match status" value="2"/>
</dbReference>
<comment type="similarity">
    <text evidence="2">Belongs to the resistance-nodulation-cell division (RND) (TC 2.A.6) family. MmpL subfamily.</text>
</comment>
<feature type="transmembrane region" description="Helical" evidence="7">
    <location>
        <begin position="260"/>
        <end position="279"/>
    </location>
</feature>
<dbReference type="EMBL" id="CP011797">
    <property type="protein sequence ID" value="ATX77537.1"/>
    <property type="molecule type" value="Genomic_DNA"/>
</dbReference>
<accession>A0A2K8KS30</accession>
<dbReference type="GO" id="GO:0005886">
    <property type="term" value="C:plasma membrane"/>
    <property type="evidence" value="ECO:0007669"/>
    <property type="project" value="UniProtKB-SubCell"/>
</dbReference>
<proteinExistence type="inferred from homology"/>
<dbReference type="Pfam" id="PF03176">
    <property type="entry name" value="MMPL"/>
    <property type="match status" value="2"/>
</dbReference>
<feature type="transmembrane region" description="Helical" evidence="7">
    <location>
        <begin position="706"/>
        <end position="724"/>
    </location>
</feature>
<dbReference type="PRINTS" id="PR00702">
    <property type="entry name" value="ACRIFLAVINRP"/>
</dbReference>
<dbReference type="InterPro" id="IPR000731">
    <property type="entry name" value="SSD"/>
</dbReference>
<comment type="subcellular location">
    <subcellularLocation>
        <location evidence="1">Cell membrane</location>
        <topology evidence="1">Multi-pass membrane protein</topology>
    </subcellularLocation>
</comment>
<feature type="transmembrane region" description="Helical" evidence="7">
    <location>
        <begin position="355"/>
        <end position="378"/>
    </location>
</feature>
<keyword evidence="5 7" id="KW-1133">Transmembrane helix</keyword>
<dbReference type="SUPFAM" id="SSF82866">
    <property type="entry name" value="Multidrug efflux transporter AcrB transmembrane domain"/>
    <property type="match status" value="2"/>
</dbReference>
<feature type="transmembrane region" description="Helical" evidence="7">
    <location>
        <begin position="20"/>
        <end position="39"/>
    </location>
</feature>
<evidence type="ECO:0000256" key="7">
    <source>
        <dbReference type="SAM" id="Phobius"/>
    </source>
</evidence>
<feature type="transmembrane region" description="Helical" evidence="7">
    <location>
        <begin position="805"/>
        <end position="823"/>
    </location>
</feature>
<evidence type="ECO:0000256" key="2">
    <source>
        <dbReference type="ARBA" id="ARBA00010157"/>
    </source>
</evidence>
<dbReference type="OrthoDB" id="9759187at2"/>
<protein>
    <submittedName>
        <fullName evidence="9">Membrane transport protein, MMPL domain protein</fullName>
    </submittedName>
</protein>
<dbReference type="AlphaFoldDB" id="A0A2K8KS30"/>
<reference evidence="9 10" key="1">
    <citation type="journal article" date="2017" name="Environ. Microbiol.">
        <title>Genomic and physiological analyses of 'Reinekea forsetii' reveal a versatile opportunistic lifestyle during spring algae blooms.</title>
        <authorList>
            <person name="Avci B."/>
            <person name="Hahnke R.L."/>
            <person name="Chafee M."/>
            <person name="Fischer T."/>
            <person name="Gruber-Vodicka H."/>
            <person name="Tegetmeyer H.E."/>
            <person name="Harder J."/>
            <person name="Fuchs B.M."/>
            <person name="Amann R.I."/>
            <person name="Teeling H."/>
        </authorList>
    </citation>
    <scope>NUCLEOTIDE SEQUENCE [LARGE SCALE GENOMIC DNA]</scope>
    <source>
        <strain evidence="9 10">Hel1_31_D35</strain>
    </source>
</reference>
<keyword evidence="3" id="KW-1003">Cell membrane</keyword>
<dbReference type="PROSITE" id="PS50156">
    <property type="entry name" value="SSD"/>
    <property type="match status" value="1"/>
</dbReference>
<organism evidence="9 10">
    <name type="scientific">Reinekea forsetii</name>
    <dbReference type="NCBI Taxonomy" id="1336806"/>
    <lineage>
        <taxon>Bacteria</taxon>
        <taxon>Pseudomonadati</taxon>
        <taxon>Pseudomonadota</taxon>
        <taxon>Gammaproteobacteria</taxon>
        <taxon>Oceanospirillales</taxon>
        <taxon>Saccharospirillaceae</taxon>
        <taxon>Reinekea</taxon>
    </lineage>
</organism>
<name>A0A2K8KS30_9GAMM</name>
<evidence type="ECO:0000256" key="5">
    <source>
        <dbReference type="ARBA" id="ARBA00022989"/>
    </source>
</evidence>
<keyword evidence="10" id="KW-1185">Reference proteome</keyword>
<keyword evidence="4 7" id="KW-0812">Transmembrane</keyword>
<evidence type="ECO:0000313" key="10">
    <source>
        <dbReference type="Proteomes" id="UP000229757"/>
    </source>
</evidence>
<dbReference type="InterPro" id="IPR001036">
    <property type="entry name" value="Acrflvin-R"/>
</dbReference>
<dbReference type="Proteomes" id="UP000229757">
    <property type="component" value="Chromosome"/>
</dbReference>